<accession>A0A9J7ANQ6</accession>
<organism evidence="2 3">
    <name type="scientific">Nisaea acidiphila</name>
    <dbReference type="NCBI Taxonomy" id="1862145"/>
    <lineage>
        <taxon>Bacteria</taxon>
        <taxon>Pseudomonadati</taxon>
        <taxon>Pseudomonadota</taxon>
        <taxon>Alphaproteobacteria</taxon>
        <taxon>Rhodospirillales</taxon>
        <taxon>Thalassobaculaceae</taxon>
        <taxon>Nisaea</taxon>
    </lineage>
</organism>
<feature type="region of interest" description="Disordered" evidence="1">
    <location>
        <begin position="109"/>
        <end position="132"/>
    </location>
</feature>
<dbReference type="RefSeq" id="WP_257766473.1">
    <property type="nucleotide sequence ID" value="NZ_CP102480.1"/>
</dbReference>
<proteinExistence type="predicted"/>
<protein>
    <submittedName>
        <fullName evidence="2">Uncharacterized protein</fullName>
    </submittedName>
</protein>
<sequence length="132" mass="14387">MAKSVLPWSLKGVSPEAREIAKKAAAQQGMTIGEWVSAAIRDVGPNHDASSPPVPVSAVTDEAVPVAVDEDALRAAVRERIYEAEEQVAHIVGPLQDIIEQMSRRLTRLEEQVEDSAGEEDRSPPPRRLDGW</sequence>
<evidence type="ECO:0000313" key="2">
    <source>
        <dbReference type="EMBL" id="UUX47964.1"/>
    </source>
</evidence>
<keyword evidence="3" id="KW-1185">Reference proteome</keyword>
<dbReference type="AlphaFoldDB" id="A0A9J7ANQ6"/>
<reference evidence="2" key="1">
    <citation type="submission" date="2022-08" db="EMBL/GenBank/DDBJ databases">
        <title>Nisaea acidiphila sp. nov., isolated from a marine algal debris and emended description of the genus Nisaea Urios et al. 2008.</title>
        <authorList>
            <person name="Kwon K."/>
        </authorList>
    </citation>
    <scope>NUCLEOTIDE SEQUENCE</scope>
    <source>
        <strain evidence="2">MEBiC11861</strain>
    </source>
</reference>
<evidence type="ECO:0000313" key="3">
    <source>
        <dbReference type="Proteomes" id="UP001060336"/>
    </source>
</evidence>
<evidence type="ECO:0000256" key="1">
    <source>
        <dbReference type="SAM" id="MobiDB-lite"/>
    </source>
</evidence>
<feature type="compositionally biased region" description="Basic and acidic residues" evidence="1">
    <location>
        <begin position="119"/>
        <end position="132"/>
    </location>
</feature>
<name>A0A9J7ANQ6_9PROT</name>
<gene>
    <name evidence="2" type="ORF">NUH88_11090</name>
</gene>
<dbReference type="KEGG" id="naci:NUH88_11090"/>
<dbReference type="Proteomes" id="UP001060336">
    <property type="component" value="Chromosome"/>
</dbReference>
<dbReference type="EMBL" id="CP102480">
    <property type="protein sequence ID" value="UUX47964.1"/>
    <property type="molecule type" value="Genomic_DNA"/>
</dbReference>